<accession>A0A1B9QXD6</accession>
<name>A0A1B9QXD6_9VIBR</name>
<feature type="domain" description="SnoaL-like" evidence="1">
    <location>
        <begin position="13"/>
        <end position="107"/>
    </location>
</feature>
<dbReference type="Proteomes" id="UP000093173">
    <property type="component" value="Unassembled WGS sequence"/>
</dbReference>
<dbReference type="Gene3D" id="3.10.450.50">
    <property type="match status" value="1"/>
</dbReference>
<protein>
    <submittedName>
        <fullName evidence="2">Transcriptional regulator</fullName>
    </submittedName>
</protein>
<organism evidence="2 3">
    <name type="scientific">Vibrio genomosp. F10</name>
    <dbReference type="NCBI Taxonomy" id="723171"/>
    <lineage>
        <taxon>Bacteria</taxon>
        <taxon>Pseudomonadati</taxon>
        <taxon>Pseudomonadota</taxon>
        <taxon>Gammaproteobacteria</taxon>
        <taxon>Vibrionales</taxon>
        <taxon>Vibrionaceae</taxon>
        <taxon>Vibrio</taxon>
    </lineage>
</organism>
<dbReference type="EMBL" id="MAJZ01000652">
    <property type="protein sequence ID" value="OCH74448.1"/>
    <property type="molecule type" value="Genomic_DNA"/>
</dbReference>
<dbReference type="AlphaFoldDB" id="A0A1B9QXD6"/>
<comment type="caution">
    <text evidence="2">The sequence shown here is derived from an EMBL/GenBank/DDBJ whole genome shotgun (WGS) entry which is preliminary data.</text>
</comment>
<gene>
    <name evidence="2" type="ORF">A6E14_12775</name>
</gene>
<keyword evidence="3" id="KW-1185">Reference proteome</keyword>
<reference evidence="3" key="1">
    <citation type="submission" date="2016-06" db="EMBL/GenBank/DDBJ databases">
        <authorList>
            <person name="Hehemann J.-H."/>
            <person name="Arevalo P."/>
            <person name="Datta M.S."/>
            <person name="Polz M.F."/>
        </authorList>
    </citation>
    <scope>NUCLEOTIDE SEQUENCE [LARGE SCALE GENOMIC DNA]</scope>
    <source>
        <strain evidence="3">9CSC122</strain>
    </source>
</reference>
<dbReference type="InterPro" id="IPR032710">
    <property type="entry name" value="NTF2-like_dom_sf"/>
</dbReference>
<dbReference type="InterPro" id="IPR037401">
    <property type="entry name" value="SnoaL-like"/>
</dbReference>
<proteinExistence type="predicted"/>
<evidence type="ECO:0000259" key="1">
    <source>
        <dbReference type="Pfam" id="PF12680"/>
    </source>
</evidence>
<sequence>MQRSLWLQKFIDVYRELGTDNLSTLESIYHPNVVFIDPLHKVEGVQDLIASFDRSYTNIISCEFHIKHAFESESEAAVYWTMTFRHKSLNKQEPISVQGHSHLKSDNDVVTFHRDYLDVGAMIYEHVPLLGPVVKKLKHRAGK</sequence>
<dbReference type="RefSeq" id="WP_065577078.1">
    <property type="nucleotide sequence ID" value="NZ_JBNGCH010000652.1"/>
</dbReference>
<dbReference type="Pfam" id="PF12680">
    <property type="entry name" value="SnoaL_2"/>
    <property type="match status" value="1"/>
</dbReference>
<dbReference type="SUPFAM" id="SSF54427">
    <property type="entry name" value="NTF2-like"/>
    <property type="match status" value="1"/>
</dbReference>
<evidence type="ECO:0000313" key="3">
    <source>
        <dbReference type="Proteomes" id="UP000093173"/>
    </source>
</evidence>
<evidence type="ECO:0000313" key="2">
    <source>
        <dbReference type="EMBL" id="OCH74448.1"/>
    </source>
</evidence>